<proteinExistence type="predicted"/>
<comment type="caution">
    <text evidence="7">The sequence shown here is derived from an EMBL/GenBank/DDBJ whole genome shotgun (WGS) entry which is preliminary data.</text>
</comment>
<evidence type="ECO:0000259" key="6">
    <source>
        <dbReference type="Pfam" id="PF02449"/>
    </source>
</evidence>
<keyword evidence="5" id="KW-0732">Signal</keyword>
<organism evidence="7 8">
    <name type="scientific">Bacteroides xylanisolvens</name>
    <dbReference type="NCBI Taxonomy" id="371601"/>
    <lineage>
        <taxon>Bacteria</taxon>
        <taxon>Pseudomonadati</taxon>
        <taxon>Bacteroidota</taxon>
        <taxon>Bacteroidia</taxon>
        <taxon>Bacteroidales</taxon>
        <taxon>Bacteroidaceae</taxon>
        <taxon>Bacteroides</taxon>
    </lineage>
</organism>
<feature type="non-terminal residue" evidence="7">
    <location>
        <position position="335"/>
    </location>
</feature>
<dbReference type="GO" id="GO:0004565">
    <property type="term" value="F:beta-galactosidase activity"/>
    <property type="evidence" value="ECO:0007669"/>
    <property type="project" value="InterPro"/>
</dbReference>
<dbReference type="RefSeq" id="WP_147334271.1">
    <property type="nucleotide sequence ID" value="NZ_QSQU01000030.1"/>
</dbReference>
<dbReference type="GO" id="GO:0046872">
    <property type="term" value="F:metal ion binding"/>
    <property type="evidence" value="ECO:0007669"/>
    <property type="project" value="UniProtKB-KW"/>
</dbReference>
<dbReference type="InterPro" id="IPR013529">
    <property type="entry name" value="Glyco_hydro_42_N"/>
</dbReference>
<evidence type="ECO:0000256" key="4">
    <source>
        <dbReference type="ARBA" id="ARBA00023295"/>
    </source>
</evidence>
<dbReference type="SUPFAM" id="SSF51445">
    <property type="entry name" value="(Trans)glycosidases"/>
    <property type="match status" value="1"/>
</dbReference>
<dbReference type="GO" id="GO:0009341">
    <property type="term" value="C:beta-galactosidase complex"/>
    <property type="evidence" value="ECO:0007669"/>
    <property type="project" value="InterPro"/>
</dbReference>
<dbReference type="InterPro" id="IPR003476">
    <property type="entry name" value="Glyco_hydro_42"/>
</dbReference>
<keyword evidence="4" id="KW-0326">Glycosidase</keyword>
<dbReference type="GO" id="GO:0005975">
    <property type="term" value="P:carbohydrate metabolic process"/>
    <property type="evidence" value="ECO:0007669"/>
    <property type="project" value="InterPro"/>
</dbReference>
<keyword evidence="2" id="KW-0378">Hydrolase</keyword>
<reference evidence="7 8" key="1">
    <citation type="submission" date="2018-08" db="EMBL/GenBank/DDBJ databases">
        <title>A genome reference for cultivated species of the human gut microbiota.</title>
        <authorList>
            <person name="Zou Y."/>
            <person name="Xue W."/>
            <person name="Luo G."/>
        </authorList>
    </citation>
    <scope>NUCLEOTIDE SEQUENCE [LARGE SCALE GENOMIC DNA]</scope>
    <source>
        <strain evidence="7 8">TF10-34</strain>
    </source>
</reference>
<evidence type="ECO:0000256" key="5">
    <source>
        <dbReference type="SAM" id="SignalP"/>
    </source>
</evidence>
<dbReference type="InterPro" id="IPR017853">
    <property type="entry name" value="GH"/>
</dbReference>
<evidence type="ECO:0000313" key="7">
    <source>
        <dbReference type="EMBL" id="RGK59225.1"/>
    </source>
</evidence>
<feature type="signal peptide" evidence="5">
    <location>
        <begin position="1"/>
        <end position="18"/>
    </location>
</feature>
<dbReference type="AlphaFoldDB" id="A0A3E4N9V5"/>
<sequence>MKTITFILSILFSATVFSQSLVEKSFPKEELFSLGSYYYPEQWDSSQWERDLKKMSDMGIKFTHFAEFSWSMMEPEEGRYNFEWLDRAVSLAEKYGLKVIMCTPTSTPPVWLSKKHPDILIRRDNGVQIQHGRRQHASWSSDCYRRYVENIVSRLAKHYGNNPTVIGWQIDNEPGHYGVVDYSENAQAKFRIWLQKKYGIIDKLNDTWGTSFWSETYQNFEQVCLPNQQEVPEKPNPHAMLDMNRFMADELAGFVNMQAGILRRHISRDQWITTNLIPVFNPVDPVRIDHTDFLTYTRYLVTGHNQGIGSQGFRMGIPEDLGFSNDQFRNRVGKT</sequence>
<evidence type="ECO:0000313" key="8">
    <source>
        <dbReference type="Proteomes" id="UP000261210"/>
    </source>
</evidence>
<gene>
    <name evidence="7" type="ORF">DXD03_18135</name>
</gene>
<dbReference type="EMBL" id="QSQU01000030">
    <property type="protein sequence ID" value="RGK59225.1"/>
    <property type="molecule type" value="Genomic_DNA"/>
</dbReference>
<keyword evidence="3" id="KW-0862">Zinc</keyword>
<name>A0A3E4N9V5_9BACE</name>
<dbReference type="Pfam" id="PF02449">
    <property type="entry name" value="Glyco_hydro_42"/>
    <property type="match status" value="1"/>
</dbReference>
<dbReference type="Proteomes" id="UP000261210">
    <property type="component" value="Unassembled WGS sequence"/>
</dbReference>
<accession>A0A3E4N9V5</accession>
<dbReference type="Gene3D" id="3.20.20.80">
    <property type="entry name" value="Glycosidases"/>
    <property type="match status" value="1"/>
</dbReference>
<dbReference type="PANTHER" id="PTHR36447">
    <property type="entry name" value="BETA-GALACTOSIDASE GANA"/>
    <property type="match status" value="1"/>
</dbReference>
<feature type="chain" id="PRO_5017667502" evidence="5">
    <location>
        <begin position="19"/>
        <end position="335"/>
    </location>
</feature>
<evidence type="ECO:0000256" key="3">
    <source>
        <dbReference type="ARBA" id="ARBA00022833"/>
    </source>
</evidence>
<keyword evidence="1" id="KW-0479">Metal-binding</keyword>
<feature type="domain" description="Glycoside hydrolase family 42 N-terminal" evidence="6">
    <location>
        <begin position="38"/>
        <end position="306"/>
    </location>
</feature>
<protein>
    <submittedName>
        <fullName evidence="7">Beta-galactosidase</fullName>
    </submittedName>
</protein>
<evidence type="ECO:0000256" key="1">
    <source>
        <dbReference type="ARBA" id="ARBA00022723"/>
    </source>
</evidence>
<evidence type="ECO:0000256" key="2">
    <source>
        <dbReference type="ARBA" id="ARBA00022801"/>
    </source>
</evidence>
<dbReference type="PANTHER" id="PTHR36447:SF2">
    <property type="entry name" value="BETA-GALACTOSIDASE YESZ"/>
    <property type="match status" value="1"/>
</dbReference>